<reference evidence="1 2" key="1">
    <citation type="journal article" date="2018" name="PLoS Genet.">
        <title>Population sequencing reveals clonal diversity and ancestral inbreeding in the grapevine cultivar Chardonnay.</title>
        <authorList>
            <person name="Roach M.J."/>
            <person name="Johnson D.L."/>
            <person name="Bohlmann J."/>
            <person name="van Vuuren H.J."/>
            <person name="Jones S.J."/>
            <person name="Pretorius I.S."/>
            <person name="Schmidt S.A."/>
            <person name="Borneman A.R."/>
        </authorList>
    </citation>
    <scope>NUCLEOTIDE SEQUENCE [LARGE SCALE GENOMIC DNA]</scope>
    <source>
        <strain evidence="2">cv. Chardonnay</strain>
        <tissue evidence="1">Leaf</tissue>
    </source>
</reference>
<evidence type="ECO:0000313" key="2">
    <source>
        <dbReference type="Proteomes" id="UP000288805"/>
    </source>
</evidence>
<dbReference type="EMBL" id="QGNW01000527">
    <property type="protein sequence ID" value="RVW68571.1"/>
    <property type="molecule type" value="Genomic_DNA"/>
</dbReference>
<dbReference type="Proteomes" id="UP000288805">
    <property type="component" value="Unassembled WGS sequence"/>
</dbReference>
<gene>
    <name evidence="1" type="ORF">CK203_063975</name>
</gene>
<evidence type="ECO:0000313" key="1">
    <source>
        <dbReference type="EMBL" id="RVW68571.1"/>
    </source>
</evidence>
<comment type="caution">
    <text evidence="1">The sequence shown here is derived from an EMBL/GenBank/DDBJ whole genome shotgun (WGS) entry which is preliminary data.</text>
</comment>
<organism evidence="1 2">
    <name type="scientific">Vitis vinifera</name>
    <name type="common">Grape</name>
    <dbReference type="NCBI Taxonomy" id="29760"/>
    <lineage>
        <taxon>Eukaryota</taxon>
        <taxon>Viridiplantae</taxon>
        <taxon>Streptophyta</taxon>
        <taxon>Embryophyta</taxon>
        <taxon>Tracheophyta</taxon>
        <taxon>Spermatophyta</taxon>
        <taxon>Magnoliopsida</taxon>
        <taxon>eudicotyledons</taxon>
        <taxon>Gunneridae</taxon>
        <taxon>Pentapetalae</taxon>
        <taxon>rosids</taxon>
        <taxon>Vitales</taxon>
        <taxon>Vitaceae</taxon>
        <taxon>Viteae</taxon>
        <taxon>Vitis</taxon>
    </lineage>
</organism>
<dbReference type="AlphaFoldDB" id="A0A438G8T3"/>
<name>A0A438G8T3_VITVI</name>
<protein>
    <submittedName>
        <fullName evidence="1">Uncharacterized protein</fullName>
    </submittedName>
</protein>
<proteinExistence type="predicted"/>
<sequence>MKIALGGVIFVPNLNMYMHKRPIGKFMESPIPLGKMMENESSVARVKIRAYFTK</sequence>
<accession>A0A438G8T3</accession>